<evidence type="ECO:0000313" key="1">
    <source>
        <dbReference type="EMBL" id="QER67002.1"/>
    </source>
</evidence>
<dbReference type="RefSeq" id="WP_150203725.1">
    <property type="nucleotide sequence ID" value="NZ_CP043939.1"/>
</dbReference>
<organism evidence="1 2">
    <name type="scientific">Paucilactobacillus nenjiangensis</name>
    <dbReference type="NCBI Taxonomy" id="1296540"/>
    <lineage>
        <taxon>Bacteria</taxon>
        <taxon>Bacillati</taxon>
        <taxon>Bacillota</taxon>
        <taxon>Bacilli</taxon>
        <taxon>Lactobacillales</taxon>
        <taxon>Lactobacillaceae</taxon>
        <taxon>Paucilactobacillus</taxon>
    </lineage>
</organism>
<evidence type="ECO:0008006" key="3">
    <source>
        <dbReference type="Google" id="ProtNLM"/>
    </source>
</evidence>
<dbReference type="SUPFAM" id="SSF56219">
    <property type="entry name" value="DNase I-like"/>
    <property type="match status" value="1"/>
</dbReference>
<name>A0A5P1WZC7_9LACO</name>
<sequence length="225" mass="26879">MKIVFWNCNDGFQKKYSKLDEISADLYIVAECRDINNDKFTTFRETHKNIMYLKQDGDIKGLLIYSNKDKFTKQDWNDYNMDYYLPICFQDKKILCVWTKHGYIEDLCTYTQLHMNDLKDTIIIGDFNSSVIWDKKHGRRTHSFFNHLMNGVNHISAYHTQTGEQFGKETQPTFFLHRNELQPYHIDYSYVPENDGYHLEIGNRDFLDYSDHLPLILDINNDLKD</sequence>
<dbReference type="EMBL" id="CP043939">
    <property type="protein sequence ID" value="QER67002.1"/>
    <property type="molecule type" value="Genomic_DNA"/>
</dbReference>
<evidence type="ECO:0000313" key="2">
    <source>
        <dbReference type="Proteomes" id="UP000325295"/>
    </source>
</evidence>
<reference evidence="1 2" key="1">
    <citation type="submission" date="2019-09" db="EMBL/GenBank/DDBJ databases">
        <title>Complete Genome Sequence of Lactobacillus nenjiangensis SH-Y15, isolated from sauerkraut.</title>
        <authorList>
            <person name="Yang H."/>
        </authorList>
    </citation>
    <scope>NUCLEOTIDE SEQUENCE [LARGE SCALE GENOMIC DNA]</scope>
    <source>
        <strain evidence="1 2">SH-Y15</strain>
    </source>
</reference>
<accession>A0A5P1WZC7</accession>
<gene>
    <name evidence="1" type="ORF">F0161_03345</name>
</gene>
<dbReference type="KEGG" id="lnn:F0161_03345"/>
<dbReference type="Gene3D" id="3.60.10.10">
    <property type="entry name" value="Endonuclease/exonuclease/phosphatase"/>
    <property type="match status" value="1"/>
</dbReference>
<dbReference type="InterPro" id="IPR036691">
    <property type="entry name" value="Endo/exonu/phosph_ase_sf"/>
</dbReference>
<proteinExistence type="predicted"/>
<keyword evidence="2" id="KW-1185">Reference proteome</keyword>
<dbReference type="OrthoDB" id="583592at2"/>
<dbReference type="AlphaFoldDB" id="A0A5P1WZC7"/>
<dbReference type="Proteomes" id="UP000325295">
    <property type="component" value="Chromosome"/>
</dbReference>
<protein>
    <recommendedName>
        <fullName evidence="3">Endonuclease/exonuclease/phosphatase family protein</fullName>
    </recommendedName>
</protein>